<keyword evidence="7" id="KW-0479">Metal-binding</keyword>
<accession>A0A1G7M7V1</accession>
<dbReference type="PANTHER" id="PTHR33202">
    <property type="entry name" value="ZINC UPTAKE REGULATION PROTEIN"/>
    <property type="match status" value="1"/>
</dbReference>
<keyword evidence="6" id="KW-0804">Transcription</keyword>
<dbReference type="GO" id="GO:0005829">
    <property type="term" value="C:cytosol"/>
    <property type="evidence" value="ECO:0007669"/>
    <property type="project" value="TreeGrafter"/>
</dbReference>
<feature type="region of interest" description="Disordered" evidence="8">
    <location>
        <begin position="157"/>
        <end position="177"/>
    </location>
</feature>
<protein>
    <submittedName>
        <fullName evidence="9">Fur family transcriptional regulator, zinc uptake regulator</fullName>
    </submittedName>
</protein>
<dbReference type="CDD" id="cd07153">
    <property type="entry name" value="Fur_like"/>
    <property type="match status" value="1"/>
</dbReference>
<dbReference type="GO" id="GO:0045892">
    <property type="term" value="P:negative regulation of DNA-templated transcription"/>
    <property type="evidence" value="ECO:0007669"/>
    <property type="project" value="TreeGrafter"/>
</dbReference>
<dbReference type="Pfam" id="PF01475">
    <property type="entry name" value="FUR"/>
    <property type="match status" value="1"/>
</dbReference>
<evidence type="ECO:0000256" key="7">
    <source>
        <dbReference type="PIRSR" id="PIRSR602481-1"/>
    </source>
</evidence>
<dbReference type="EMBL" id="FNCE01000001">
    <property type="protein sequence ID" value="SDF57797.1"/>
    <property type="molecule type" value="Genomic_DNA"/>
</dbReference>
<dbReference type="GO" id="GO:0000976">
    <property type="term" value="F:transcription cis-regulatory region binding"/>
    <property type="evidence" value="ECO:0007669"/>
    <property type="project" value="TreeGrafter"/>
</dbReference>
<dbReference type="InterPro" id="IPR036390">
    <property type="entry name" value="WH_DNA-bd_sf"/>
</dbReference>
<keyword evidence="3 7" id="KW-0862">Zinc</keyword>
<dbReference type="Gene3D" id="1.10.10.10">
    <property type="entry name" value="Winged helix-like DNA-binding domain superfamily/Winged helix DNA-binding domain"/>
    <property type="match status" value="1"/>
</dbReference>
<evidence type="ECO:0000256" key="5">
    <source>
        <dbReference type="ARBA" id="ARBA00023125"/>
    </source>
</evidence>
<sequence>MAHAAPTPRAFPAADHDHAQCVRAALDAVERVCDARGVRLTALRRRVLELVWQGHRPVGAYDVLDALSQERGRVAPPTVYRALDFLLHHGFIHRIERLNAYIGCPHPGTEHVGHFLICRHCGTAAEVADARTDRAIAREAAAVGFAVERETVEISGTCPGCRPEEPAPSEPANGRHG</sequence>
<dbReference type="RefSeq" id="WP_090018526.1">
    <property type="nucleotide sequence ID" value="NZ_FNCE01000001.1"/>
</dbReference>
<dbReference type="GO" id="GO:0003700">
    <property type="term" value="F:DNA-binding transcription factor activity"/>
    <property type="evidence" value="ECO:0007669"/>
    <property type="project" value="InterPro"/>
</dbReference>
<proteinExistence type="inferred from homology"/>
<comment type="cofactor">
    <cofactor evidence="7">
        <name>Zn(2+)</name>
        <dbReference type="ChEBI" id="CHEBI:29105"/>
    </cofactor>
    <text evidence="7">Binds 1 zinc ion per subunit.</text>
</comment>
<keyword evidence="5" id="KW-0238">DNA-binding</keyword>
<feature type="binding site" evidence="7">
    <location>
        <position position="158"/>
    </location>
    <ligand>
        <name>Zn(2+)</name>
        <dbReference type="ChEBI" id="CHEBI:29105"/>
    </ligand>
</feature>
<reference evidence="9 10" key="1">
    <citation type="submission" date="2016-10" db="EMBL/GenBank/DDBJ databases">
        <authorList>
            <person name="de Groot N.N."/>
        </authorList>
    </citation>
    <scope>NUCLEOTIDE SEQUENCE [LARGE SCALE GENOMIC DNA]</scope>
    <source>
        <strain evidence="9 10">DSM 25584</strain>
    </source>
</reference>
<evidence type="ECO:0000313" key="9">
    <source>
        <dbReference type="EMBL" id="SDF57797.1"/>
    </source>
</evidence>
<evidence type="ECO:0000256" key="1">
    <source>
        <dbReference type="ARBA" id="ARBA00007957"/>
    </source>
</evidence>
<feature type="binding site" evidence="7">
    <location>
        <position position="121"/>
    </location>
    <ligand>
        <name>Zn(2+)</name>
        <dbReference type="ChEBI" id="CHEBI:29105"/>
    </ligand>
</feature>
<dbReference type="STRING" id="1082479.SAMN05216241_101513"/>
<dbReference type="InterPro" id="IPR002481">
    <property type="entry name" value="FUR"/>
</dbReference>
<dbReference type="GO" id="GO:1900376">
    <property type="term" value="P:regulation of secondary metabolite biosynthetic process"/>
    <property type="evidence" value="ECO:0007669"/>
    <property type="project" value="TreeGrafter"/>
</dbReference>
<feature type="binding site" evidence="7">
    <location>
        <position position="118"/>
    </location>
    <ligand>
        <name>Zn(2+)</name>
        <dbReference type="ChEBI" id="CHEBI:29105"/>
    </ligand>
</feature>
<evidence type="ECO:0000256" key="4">
    <source>
        <dbReference type="ARBA" id="ARBA00023015"/>
    </source>
</evidence>
<dbReference type="Gene3D" id="3.30.1490.190">
    <property type="match status" value="1"/>
</dbReference>
<dbReference type="OrthoDB" id="9801127at2"/>
<dbReference type="PANTHER" id="PTHR33202:SF6">
    <property type="entry name" value="ZINC UPTAKE REGULATION PROTEIN"/>
    <property type="match status" value="1"/>
</dbReference>
<dbReference type="Proteomes" id="UP000199415">
    <property type="component" value="Unassembled WGS sequence"/>
</dbReference>
<keyword evidence="4" id="KW-0805">Transcription regulation</keyword>
<evidence type="ECO:0000256" key="6">
    <source>
        <dbReference type="ARBA" id="ARBA00023163"/>
    </source>
</evidence>
<evidence type="ECO:0000256" key="8">
    <source>
        <dbReference type="SAM" id="MobiDB-lite"/>
    </source>
</evidence>
<keyword evidence="2" id="KW-0678">Repressor</keyword>
<dbReference type="SUPFAM" id="SSF46785">
    <property type="entry name" value="Winged helix' DNA-binding domain"/>
    <property type="match status" value="1"/>
</dbReference>
<comment type="similarity">
    <text evidence="1">Belongs to the Fur family.</text>
</comment>
<dbReference type="InterPro" id="IPR036388">
    <property type="entry name" value="WH-like_DNA-bd_sf"/>
</dbReference>
<organism evidence="9 10">
    <name type="scientific">Limimonas halophila</name>
    <dbReference type="NCBI Taxonomy" id="1082479"/>
    <lineage>
        <taxon>Bacteria</taxon>
        <taxon>Pseudomonadati</taxon>
        <taxon>Pseudomonadota</taxon>
        <taxon>Alphaproteobacteria</taxon>
        <taxon>Rhodospirillales</taxon>
        <taxon>Rhodovibrionaceae</taxon>
        <taxon>Limimonas</taxon>
    </lineage>
</organism>
<name>A0A1G7M7V1_9PROT</name>
<dbReference type="GO" id="GO:0008270">
    <property type="term" value="F:zinc ion binding"/>
    <property type="evidence" value="ECO:0007669"/>
    <property type="project" value="TreeGrafter"/>
</dbReference>
<dbReference type="AlphaFoldDB" id="A0A1G7M7V1"/>
<evidence type="ECO:0000313" key="10">
    <source>
        <dbReference type="Proteomes" id="UP000199415"/>
    </source>
</evidence>
<dbReference type="InterPro" id="IPR043135">
    <property type="entry name" value="Fur_C"/>
</dbReference>
<evidence type="ECO:0000256" key="2">
    <source>
        <dbReference type="ARBA" id="ARBA00022491"/>
    </source>
</evidence>
<gene>
    <name evidence="9" type="ORF">SAMN05216241_101513</name>
</gene>
<evidence type="ECO:0000256" key="3">
    <source>
        <dbReference type="ARBA" id="ARBA00022833"/>
    </source>
</evidence>
<feature type="binding site" evidence="7">
    <location>
        <position position="161"/>
    </location>
    <ligand>
        <name>Zn(2+)</name>
        <dbReference type="ChEBI" id="CHEBI:29105"/>
    </ligand>
</feature>
<keyword evidence="10" id="KW-1185">Reference proteome</keyword>